<gene>
    <name evidence="13" type="ORF">AAFF_G00370060</name>
</gene>
<accession>A0AAD7SIL0</accession>
<dbReference type="SUPFAM" id="SSF81321">
    <property type="entry name" value="Family A G protein-coupled receptor-like"/>
    <property type="match status" value="1"/>
</dbReference>
<evidence type="ECO:0000256" key="5">
    <source>
        <dbReference type="ARBA" id="ARBA00023136"/>
    </source>
</evidence>
<evidence type="ECO:0000313" key="13">
    <source>
        <dbReference type="EMBL" id="KAJ8402141.1"/>
    </source>
</evidence>
<dbReference type="InterPro" id="IPR050119">
    <property type="entry name" value="CCR1-9-like"/>
</dbReference>
<dbReference type="GO" id="GO:0007204">
    <property type="term" value="P:positive regulation of cytosolic calcium ion concentration"/>
    <property type="evidence" value="ECO:0007669"/>
    <property type="project" value="TreeGrafter"/>
</dbReference>
<keyword evidence="14" id="KW-1185">Reference proteome</keyword>
<feature type="transmembrane region" description="Helical" evidence="11">
    <location>
        <begin position="54"/>
        <end position="74"/>
    </location>
</feature>
<name>A0AAD7SIL0_9TELE</name>
<feature type="non-terminal residue" evidence="13">
    <location>
        <position position="317"/>
    </location>
</feature>
<dbReference type="GO" id="GO:0019722">
    <property type="term" value="P:calcium-mediated signaling"/>
    <property type="evidence" value="ECO:0007669"/>
    <property type="project" value="TreeGrafter"/>
</dbReference>
<dbReference type="PANTHER" id="PTHR10489">
    <property type="entry name" value="CELL ADHESION MOLECULE"/>
    <property type="match status" value="1"/>
</dbReference>
<comment type="caution">
    <text evidence="13">The sequence shown here is derived from an EMBL/GenBank/DDBJ whole genome shotgun (WGS) entry which is preliminary data.</text>
</comment>
<dbReference type="PRINTS" id="PR00237">
    <property type="entry name" value="GPCRRHODOPSN"/>
</dbReference>
<dbReference type="PROSITE" id="PS50262">
    <property type="entry name" value="G_PROTEIN_RECEP_F1_2"/>
    <property type="match status" value="1"/>
</dbReference>
<keyword evidence="5 11" id="KW-0472">Membrane</keyword>
<dbReference type="InterPro" id="IPR017452">
    <property type="entry name" value="GPCR_Rhodpsn_7TM"/>
</dbReference>
<dbReference type="PROSITE" id="PS00237">
    <property type="entry name" value="G_PROTEIN_RECEP_F1_1"/>
    <property type="match status" value="1"/>
</dbReference>
<proteinExistence type="inferred from homology"/>
<protein>
    <recommendedName>
        <fullName evidence="12">G-protein coupled receptors family 1 profile domain-containing protein</fullName>
    </recommendedName>
</protein>
<evidence type="ECO:0000256" key="7">
    <source>
        <dbReference type="ARBA" id="ARBA00023170"/>
    </source>
</evidence>
<dbReference type="AlphaFoldDB" id="A0AAD7SIL0"/>
<dbReference type="EMBL" id="JAINUG010000065">
    <property type="protein sequence ID" value="KAJ8402141.1"/>
    <property type="molecule type" value="Genomic_DNA"/>
</dbReference>
<dbReference type="PRINTS" id="PR00645">
    <property type="entry name" value="CXCCHMKINER4"/>
</dbReference>
<feature type="transmembrane region" description="Helical" evidence="11">
    <location>
        <begin position="86"/>
        <end position="106"/>
    </location>
</feature>
<feature type="domain" description="G-protein coupled receptors family 1 profile" evidence="12">
    <location>
        <begin position="66"/>
        <end position="317"/>
    </location>
</feature>
<keyword evidence="8" id="KW-0325">Glycoprotein</keyword>
<reference evidence="13" key="1">
    <citation type="journal article" date="2023" name="Science">
        <title>Genome structures resolve the early diversification of teleost fishes.</title>
        <authorList>
            <person name="Parey E."/>
            <person name="Louis A."/>
            <person name="Montfort J."/>
            <person name="Bouchez O."/>
            <person name="Roques C."/>
            <person name="Iampietro C."/>
            <person name="Lluch J."/>
            <person name="Castinel A."/>
            <person name="Donnadieu C."/>
            <person name="Desvignes T."/>
            <person name="Floi Bucao C."/>
            <person name="Jouanno E."/>
            <person name="Wen M."/>
            <person name="Mejri S."/>
            <person name="Dirks R."/>
            <person name="Jansen H."/>
            <person name="Henkel C."/>
            <person name="Chen W.J."/>
            <person name="Zahm M."/>
            <person name="Cabau C."/>
            <person name="Klopp C."/>
            <person name="Thompson A.W."/>
            <person name="Robinson-Rechavi M."/>
            <person name="Braasch I."/>
            <person name="Lecointre G."/>
            <person name="Bobe J."/>
            <person name="Postlethwait J.H."/>
            <person name="Berthelot C."/>
            <person name="Roest Crollius H."/>
            <person name="Guiguen Y."/>
        </authorList>
    </citation>
    <scope>NUCLEOTIDE SEQUENCE</scope>
    <source>
        <strain evidence="13">NC1722</strain>
    </source>
</reference>
<dbReference type="InterPro" id="IPR000276">
    <property type="entry name" value="GPCR_Rhodpsn"/>
</dbReference>
<evidence type="ECO:0000256" key="3">
    <source>
        <dbReference type="ARBA" id="ARBA00022989"/>
    </source>
</evidence>
<evidence type="ECO:0000256" key="2">
    <source>
        <dbReference type="ARBA" id="ARBA00022692"/>
    </source>
</evidence>
<evidence type="ECO:0000313" key="14">
    <source>
        <dbReference type="Proteomes" id="UP001221898"/>
    </source>
</evidence>
<evidence type="ECO:0000256" key="9">
    <source>
        <dbReference type="ARBA" id="ARBA00023224"/>
    </source>
</evidence>
<sequence>MDQITEITFIEMQWSGYDFWINDTNTTDSPVSGIFLINECGIDLHSFRRVFQPVVYSMLLAAGLGGNGLLLAVLQSRLGRLGATEIYLLHLALADLLLLLTFPFALGEAFVGWVFGDFLCRVLGLLNVLSFLCGSLLLVCIGFDRYLAVVRAVQSVRGRRTRAVHLTCAAVWLLGLCLSAPNAVFLSVGVERDRGLLQCSSFSHGLHGNNWNLARRFITHLCFFLPLGLMGYCYSAVIAALRRGQHSRERRGAVRLAVLLTAVFCLFWLPYNLAVLAKTLLVLGALPQTCRALELLDHAVVVTESIGYSHCCINPLL</sequence>
<keyword evidence="6" id="KW-1015">Disulfide bond</keyword>
<dbReference type="GO" id="GO:0006955">
    <property type="term" value="P:immune response"/>
    <property type="evidence" value="ECO:0007669"/>
    <property type="project" value="TreeGrafter"/>
</dbReference>
<dbReference type="GO" id="GO:0016493">
    <property type="term" value="F:C-C chemokine receptor activity"/>
    <property type="evidence" value="ECO:0007669"/>
    <property type="project" value="TreeGrafter"/>
</dbReference>
<keyword evidence="2 10" id="KW-0812">Transmembrane</keyword>
<dbReference type="Pfam" id="PF00001">
    <property type="entry name" value="7tm_1"/>
    <property type="match status" value="1"/>
</dbReference>
<evidence type="ECO:0000256" key="8">
    <source>
        <dbReference type="ARBA" id="ARBA00023180"/>
    </source>
</evidence>
<dbReference type="PANTHER" id="PTHR10489:SF618">
    <property type="entry name" value="C-X-C CHEMOKINE RECEPTOR TYPE 5"/>
    <property type="match status" value="1"/>
</dbReference>
<evidence type="ECO:0000256" key="10">
    <source>
        <dbReference type="RuleBase" id="RU000688"/>
    </source>
</evidence>
<feature type="transmembrane region" description="Helical" evidence="11">
    <location>
        <begin position="253"/>
        <end position="271"/>
    </location>
</feature>
<keyword evidence="3 11" id="KW-1133">Transmembrane helix</keyword>
<dbReference type="InterPro" id="IPR001277">
    <property type="entry name" value="CXCR4/ACKR2"/>
</dbReference>
<keyword evidence="9 10" id="KW-0807">Transducer</keyword>
<evidence type="ECO:0000259" key="12">
    <source>
        <dbReference type="PROSITE" id="PS50262"/>
    </source>
</evidence>
<evidence type="ECO:0000256" key="4">
    <source>
        <dbReference type="ARBA" id="ARBA00023040"/>
    </source>
</evidence>
<evidence type="ECO:0000256" key="1">
    <source>
        <dbReference type="ARBA" id="ARBA00004370"/>
    </source>
</evidence>
<keyword evidence="4 10" id="KW-0297">G-protein coupled receptor</keyword>
<feature type="transmembrane region" description="Helical" evidence="11">
    <location>
        <begin position="164"/>
        <end position="188"/>
    </location>
</feature>
<comment type="similarity">
    <text evidence="10">Belongs to the G-protein coupled receptor 1 family.</text>
</comment>
<dbReference type="GO" id="GO:0009897">
    <property type="term" value="C:external side of plasma membrane"/>
    <property type="evidence" value="ECO:0007669"/>
    <property type="project" value="TreeGrafter"/>
</dbReference>
<feature type="transmembrane region" description="Helical" evidence="11">
    <location>
        <begin position="118"/>
        <end position="143"/>
    </location>
</feature>
<keyword evidence="7 10" id="KW-0675">Receptor</keyword>
<organism evidence="13 14">
    <name type="scientific">Aldrovandia affinis</name>
    <dbReference type="NCBI Taxonomy" id="143900"/>
    <lineage>
        <taxon>Eukaryota</taxon>
        <taxon>Metazoa</taxon>
        <taxon>Chordata</taxon>
        <taxon>Craniata</taxon>
        <taxon>Vertebrata</taxon>
        <taxon>Euteleostomi</taxon>
        <taxon>Actinopterygii</taxon>
        <taxon>Neopterygii</taxon>
        <taxon>Teleostei</taxon>
        <taxon>Notacanthiformes</taxon>
        <taxon>Halosauridae</taxon>
        <taxon>Aldrovandia</taxon>
    </lineage>
</organism>
<comment type="subcellular location">
    <subcellularLocation>
        <location evidence="1">Membrane</location>
    </subcellularLocation>
</comment>
<dbReference type="Gene3D" id="1.20.1070.10">
    <property type="entry name" value="Rhodopsin 7-helix transmembrane proteins"/>
    <property type="match status" value="1"/>
</dbReference>
<evidence type="ECO:0000256" key="11">
    <source>
        <dbReference type="SAM" id="Phobius"/>
    </source>
</evidence>
<dbReference type="Proteomes" id="UP001221898">
    <property type="component" value="Unassembled WGS sequence"/>
</dbReference>
<dbReference type="GO" id="GO:0019957">
    <property type="term" value="F:C-C chemokine binding"/>
    <property type="evidence" value="ECO:0007669"/>
    <property type="project" value="TreeGrafter"/>
</dbReference>
<dbReference type="GO" id="GO:0060326">
    <property type="term" value="P:cell chemotaxis"/>
    <property type="evidence" value="ECO:0007669"/>
    <property type="project" value="TreeGrafter"/>
</dbReference>
<feature type="transmembrane region" description="Helical" evidence="11">
    <location>
        <begin position="217"/>
        <end position="241"/>
    </location>
</feature>
<evidence type="ECO:0000256" key="6">
    <source>
        <dbReference type="ARBA" id="ARBA00023157"/>
    </source>
</evidence>